<dbReference type="InterPro" id="IPR029479">
    <property type="entry name" value="Nitroreductase"/>
</dbReference>
<dbReference type="PANTHER" id="PTHR43673">
    <property type="entry name" value="NAD(P)H NITROREDUCTASE YDGI-RELATED"/>
    <property type="match status" value="1"/>
</dbReference>
<reference evidence="5" key="1">
    <citation type="journal article" date="2019" name="Int. J. Syst. Evol. Microbiol.">
        <title>The Global Catalogue of Microorganisms (GCM) 10K type strain sequencing project: providing services to taxonomists for standard genome sequencing and annotation.</title>
        <authorList>
            <consortium name="The Broad Institute Genomics Platform"/>
            <consortium name="The Broad Institute Genome Sequencing Center for Infectious Disease"/>
            <person name="Wu L."/>
            <person name="Ma J."/>
        </authorList>
    </citation>
    <scope>NUCLEOTIDE SEQUENCE [LARGE SCALE GENOMIC DNA]</scope>
    <source>
        <strain evidence="5">NBRC 108565</strain>
    </source>
</reference>
<dbReference type="SUPFAM" id="SSF55469">
    <property type="entry name" value="FMN-dependent nitroreductase-like"/>
    <property type="match status" value="1"/>
</dbReference>
<organism evidence="4 5">
    <name type="scientific">Paraoerskovia sediminicola</name>
    <dbReference type="NCBI Taxonomy" id="1138587"/>
    <lineage>
        <taxon>Bacteria</taxon>
        <taxon>Bacillati</taxon>
        <taxon>Actinomycetota</taxon>
        <taxon>Actinomycetes</taxon>
        <taxon>Micrococcales</taxon>
        <taxon>Cellulomonadaceae</taxon>
        <taxon>Paraoerskovia</taxon>
    </lineage>
</organism>
<keyword evidence="2" id="KW-0560">Oxidoreductase</keyword>
<gene>
    <name evidence="4" type="ORF">GCM10025865_18830</name>
</gene>
<accession>A0ABN6XCI4</accession>
<keyword evidence="5" id="KW-1185">Reference proteome</keyword>
<evidence type="ECO:0000256" key="2">
    <source>
        <dbReference type="ARBA" id="ARBA00023002"/>
    </source>
</evidence>
<dbReference type="Gene3D" id="3.40.109.10">
    <property type="entry name" value="NADH Oxidase"/>
    <property type="match status" value="1"/>
</dbReference>
<dbReference type="EMBL" id="AP027729">
    <property type="protein sequence ID" value="BDZ42584.1"/>
    <property type="molecule type" value="Genomic_DNA"/>
</dbReference>
<feature type="domain" description="Nitroreductase" evidence="3">
    <location>
        <begin position="9"/>
        <end position="178"/>
    </location>
</feature>
<dbReference type="Pfam" id="PF00881">
    <property type="entry name" value="Nitroreductase"/>
    <property type="match status" value="1"/>
</dbReference>
<dbReference type="InterPro" id="IPR000415">
    <property type="entry name" value="Nitroreductase-like"/>
</dbReference>
<evidence type="ECO:0000313" key="4">
    <source>
        <dbReference type="EMBL" id="BDZ42584.1"/>
    </source>
</evidence>
<comment type="similarity">
    <text evidence="1">Belongs to the nitroreductase family.</text>
</comment>
<evidence type="ECO:0000256" key="1">
    <source>
        <dbReference type="ARBA" id="ARBA00007118"/>
    </source>
</evidence>
<evidence type="ECO:0000259" key="3">
    <source>
        <dbReference type="Pfam" id="PF00881"/>
    </source>
</evidence>
<dbReference type="CDD" id="cd02062">
    <property type="entry name" value="Nitro_FMN_reductase"/>
    <property type="match status" value="1"/>
</dbReference>
<sequence length="208" mass="22885">MRMEFRDVVRRRRMVRRYTSEPVAPAAVEAMLRHAVRAPSAGFTQGWSFLVLDVPDDVARFWAVTSPRARGDGGGSSAWLDGMRTAPVVIVVLASEEAYLDRYAQRDKGWTDRARDRWSAPYWHVDAGMAALLILQTAVDEGLGACFFGVPPSRVDALREEFGIPSAWAPTGAITVGHPDPDAAPTGSVTRRARRPMGDVVHRGRWGA</sequence>
<protein>
    <recommendedName>
        <fullName evidence="3">Nitroreductase domain-containing protein</fullName>
    </recommendedName>
</protein>
<dbReference type="Proteomes" id="UP001321475">
    <property type="component" value="Chromosome"/>
</dbReference>
<evidence type="ECO:0000313" key="5">
    <source>
        <dbReference type="Proteomes" id="UP001321475"/>
    </source>
</evidence>
<name>A0ABN6XCI4_9CELL</name>
<dbReference type="PANTHER" id="PTHR43673:SF10">
    <property type="entry name" value="NADH DEHYDROGENASE_NAD(P)H NITROREDUCTASE XCC3605-RELATED"/>
    <property type="match status" value="1"/>
</dbReference>
<proteinExistence type="inferred from homology"/>